<organism evidence="3 4">
    <name type="scientific">Glutinoglossum americanum</name>
    <dbReference type="NCBI Taxonomy" id="1670608"/>
    <lineage>
        <taxon>Eukaryota</taxon>
        <taxon>Fungi</taxon>
        <taxon>Dikarya</taxon>
        <taxon>Ascomycota</taxon>
        <taxon>Pezizomycotina</taxon>
        <taxon>Geoglossomycetes</taxon>
        <taxon>Geoglossales</taxon>
        <taxon>Geoglossaceae</taxon>
        <taxon>Glutinoglossum</taxon>
    </lineage>
</organism>
<feature type="domain" description="Helix-turn-helix" evidence="2">
    <location>
        <begin position="136"/>
        <end position="181"/>
    </location>
</feature>
<evidence type="ECO:0000313" key="4">
    <source>
        <dbReference type="Proteomes" id="UP000698800"/>
    </source>
</evidence>
<feature type="region of interest" description="Disordered" evidence="1">
    <location>
        <begin position="1"/>
        <end position="64"/>
    </location>
</feature>
<name>A0A9P8HXN1_9PEZI</name>
<proteinExistence type="predicted"/>
<evidence type="ECO:0000313" key="3">
    <source>
        <dbReference type="EMBL" id="KAH0537497.1"/>
    </source>
</evidence>
<sequence length="182" mass="18766">MGATFSKAGRTATSTAGRKYPTAGRSRTSAPPPPATQPHASGTKTAGPPPPPPPLPPPKKKLTQKTAIDLDGRDPSFAASLRTLGAVDHTPPTPAHPMASARNPALALLAARSRLAEEAGAEALSAGKKGFPGRRFVDVVTVRQALRLRDGEGVADGEVERRLGLRRGVVGKLGRRGVVGVV</sequence>
<gene>
    <name evidence="3" type="ORF">FGG08_005715</name>
</gene>
<dbReference type="OrthoDB" id="4085451at2759"/>
<comment type="caution">
    <text evidence="3">The sequence shown here is derived from an EMBL/GenBank/DDBJ whole genome shotgun (WGS) entry which is preliminary data.</text>
</comment>
<dbReference type="EMBL" id="JAGHQL010000143">
    <property type="protein sequence ID" value="KAH0537497.1"/>
    <property type="molecule type" value="Genomic_DNA"/>
</dbReference>
<feature type="region of interest" description="Disordered" evidence="1">
    <location>
        <begin position="79"/>
        <end position="99"/>
    </location>
</feature>
<feature type="compositionally biased region" description="Pro residues" evidence="1">
    <location>
        <begin position="47"/>
        <end position="57"/>
    </location>
</feature>
<accession>A0A9P8HXN1</accession>
<evidence type="ECO:0000256" key="1">
    <source>
        <dbReference type="SAM" id="MobiDB-lite"/>
    </source>
</evidence>
<dbReference type="Pfam" id="PF22943">
    <property type="entry name" value="HTH_68"/>
    <property type="match status" value="1"/>
</dbReference>
<protein>
    <recommendedName>
        <fullName evidence="2">Helix-turn-helix domain-containing protein</fullName>
    </recommendedName>
</protein>
<evidence type="ECO:0000259" key="2">
    <source>
        <dbReference type="Pfam" id="PF22943"/>
    </source>
</evidence>
<reference evidence="3" key="1">
    <citation type="submission" date="2021-03" db="EMBL/GenBank/DDBJ databases">
        <title>Comparative genomics and phylogenomic investigation of the class Geoglossomycetes provide insights into ecological specialization and systematics.</title>
        <authorList>
            <person name="Melie T."/>
            <person name="Pirro S."/>
            <person name="Miller A.N."/>
            <person name="Quandt A."/>
        </authorList>
    </citation>
    <scope>NUCLEOTIDE SEQUENCE</scope>
    <source>
        <strain evidence="3">GBOQ0MN5Z8</strain>
    </source>
</reference>
<dbReference type="InterPro" id="IPR054448">
    <property type="entry name" value="HTH_put_ascomycetes"/>
</dbReference>
<dbReference type="AlphaFoldDB" id="A0A9P8HXN1"/>
<dbReference type="Proteomes" id="UP000698800">
    <property type="component" value="Unassembled WGS sequence"/>
</dbReference>
<keyword evidence="4" id="KW-1185">Reference proteome</keyword>